<keyword evidence="2" id="KW-0521">NADP</keyword>
<reference evidence="6" key="1">
    <citation type="journal article" date="2017" name="Genome Biol.">
        <title>Comparative genomics reveals high biological diversity and specific adaptations in the industrially and medically important fungal genus Aspergillus.</title>
        <authorList>
            <person name="de Vries R.P."/>
            <person name="Riley R."/>
            <person name="Wiebenga A."/>
            <person name="Aguilar-Osorio G."/>
            <person name="Amillis S."/>
            <person name="Uchima C.A."/>
            <person name="Anderluh G."/>
            <person name="Asadollahi M."/>
            <person name="Askin M."/>
            <person name="Barry K."/>
            <person name="Battaglia E."/>
            <person name="Bayram O."/>
            <person name="Benocci T."/>
            <person name="Braus-Stromeyer S.A."/>
            <person name="Caldana C."/>
            <person name="Canovas D."/>
            <person name="Cerqueira G.C."/>
            <person name="Chen F."/>
            <person name="Chen W."/>
            <person name="Choi C."/>
            <person name="Clum A."/>
            <person name="Dos Santos R.A."/>
            <person name="Damasio A.R."/>
            <person name="Diallinas G."/>
            <person name="Emri T."/>
            <person name="Fekete E."/>
            <person name="Flipphi M."/>
            <person name="Freyberg S."/>
            <person name="Gallo A."/>
            <person name="Gournas C."/>
            <person name="Habgood R."/>
            <person name="Hainaut M."/>
            <person name="Harispe M.L."/>
            <person name="Henrissat B."/>
            <person name="Hilden K.S."/>
            <person name="Hope R."/>
            <person name="Hossain A."/>
            <person name="Karabika E."/>
            <person name="Karaffa L."/>
            <person name="Karanyi Z."/>
            <person name="Krasevec N."/>
            <person name="Kuo A."/>
            <person name="Kusch H."/>
            <person name="LaButti K."/>
            <person name="Lagendijk E.L."/>
            <person name="Lapidus A."/>
            <person name="Levasseur A."/>
            <person name="Lindquist E."/>
            <person name="Lipzen A."/>
            <person name="Logrieco A.F."/>
            <person name="MacCabe A."/>
            <person name="Maekelae M.R."/>
            <person name="Malavazi I."/>
            <person name="Melin P."/>
            <person name="Meyer V."/>
            <person name="Mielnichuk N."/>
            <person name="Miskei M."/>
            <person name="Molnar A.P."/>
            <person name="Mule G."/>
            <person name="Ngan C.Y."/>
            <person name="Orejas M."/>
            <person name="Orosz E."/>
            <person name="Ouedraogo J.P."/>
            <person name="Overkamp K.M."/>
            <person name="Park H.-S."/>
            <person name="Perrone G."/>
            <person name="Piumi F."/>
            <person name="Punt P.J."/>
            <person name="Ram A.F."/>
            <person name="Ramon A."/>
            <person name="Rauscher S."/>
            <person name="Record E."/>
            <person name="Riano-Pachon D.M."/>
            <person name="Robert V."/>
            <person name="Roehrig J."/>
            <person name="Ruller R."/>
            <person name="Salamov A."/>
            <person name="Salih N.S."/>
            <person name="Samson R.A."/>
            <person name="Sandor E."/>
            <person name="Sanguinetti M."/>
            <person name="Schuetze T."/>
            <person name="Sepcic K."/>
            <person name="Shelest E."/>
            <person name="Sherlock G."/>
            <person name="Sophianopoulou V."/>
            <person name="Squina F.M."/>
            <person name="Sun H."/>
            <person name="Susca A."/>
            <person name="Todd R.B."/>
            <person name="Tsang A."/>
            <person name="Unkles S.E."/>
            <person name="van de Wiele N."/>
            <person name="van Rossen-Uffink D."/>
            <person name="Oliveira J.V."/>
            <person name="Vesth T.C."/>
            <person name="Visser J."/>
            <person name="Yu J.-H."/>
            <person name="Zhou M."/>
            <person name="Andersen M.R."/>
            <person name="Archer D.B."/>
            <person name="Baker S.E."/>
            <person name="Benoit I."/>
            <person name="Brakhage A.A."/>
            <person name="Braus G.H."/>
            <person name="Fischer R."/>
            <person name="Frisvad J.C."/>
            <person name="Goldman G.H."/>
            <person name="Houbraken J."/>
            <person name="Oakley B."/>
            <person name="Pocsi I."/>
            <person name="Scazzocchio C."/>
            <person name="Seiboth B."/>
            <person name="vanKuyk P.A."/>
            <person name="Wortman J."/>
            <person name="Dyer P.S."/>
            <person name="Grigoriev I.V."/>
        </authorList>
    </citation>
    <scope>NUCLEOTIDE SEQUENCE [LARGE SCALE GENOMIC DNA]</scope>
    <source>
        <strain evidence="6">CBS 583.65</strain>
    </source>
</reference>
<keyword evidence="6" id="KW-1185">Reference proteome</keyword>
<keyword evidence="3" id="KW-0560">Oxidoreductase</keyword>
<dbReference type="InterPro" id="IPR036812">
    <property type="entry name" value="NAD(P)_OxRdtase_dom_sf"/>
</dbReference>
<dbReference type="InterPro" id="IPR005399">
    <property type="entry name" value="K_chnl_volt-dep_bsu_KCNAB-rel"/>
</dbReference>
<dbReference type="GO" id="GO:0016491">
    <property type="term" value="F:oxidoreductase activity"/>
    <property type="evidence" value="ECO:0007669"/>
    <property type="project" value="UniProtKB-KW"/>
</dbReference>
<evidence type="ECO:0000256" key="2">
    <source>
        <dbReference type="ARBA" id="ARBA00022857"/>
    </source>
</evidence>
<dbReference type="AlphaFoldDB" id="A0A1L9PKG3"/>
<evidence type="ECO:0000259" key="4">
    <source>
        <dbReference type="Pfam" id="PF00248"/>
    </source>
</evidence>
<gene>
    <name evidence="5" type="ORF">ASPVEDRAFT_41539</name>
</gene>
<dbReference type="OrthoDB" id="1720422at2759"/>
<name>A0A1L9PKG3_ASPVE</name>
<evidence type="ECO:0000313" key="5">
    <source>
        <dbReference type="EMBL" id="OJJ02019.1"/>
    </source>
</evidence>
<feature type="domain" description="NADP-dependent oxidoreductase" evidence="4">
    <location>
        <begin position="30"/>
        <end position="327"/>
    </location>
</feature>
<dbReference type="PRINTS" id="PR01577">
    <property type="entry name" value="KCNABCHANNEL"/>
</dbReference>
<dbReference type="STRING" id="1036611.A0A1L9PKG3"/>
<protein>
    <recommendedName>
        <fullName evidence="4">NADP-dependent oxidoreductase domain-containing protein</fullName>
    </recommendedName>
</protein>
<dbReference type="SUPFAM" id="SSF51430">
    <property type="entry name" value="NAD(P)-linked oxidoreductase"/>
    <property type="match status" value="1"/>
</dbReference>
<dbReference type="Proteomes" id="UP000184073">
    <property type="component" value="Unassembled WGS sequence"/>
</dbReference>
<accession>A0A1L9PKG3</accession>
<comment type="similarity">
    <text evidence="1">Belongs to the shaker potassium channel beta subunit family.</text>
</comment>
<dbReference type="PANTHER" id="PTHR43150:SF2">
    <property type="entry name" value="HYPERKINETIC, ISOFORM M"/>
    <property type="match status" value="1"/>
</dbReference>
<proteinExistence type="inferred from homology"/>
<evidence type="ECO:0000256" key="3">
    <source>
        <dbReference type="ARBA" id="ARBA00023002"/>
    </source>
</evidence>
<dbReference type="GeneID" id="63727882"/>
<dbReference type="InterPro" id="IPR023210">
    <property type="entry name" value="NADP_OxRdtase_dom"/>
</dbReference>
<dbReference type="RefSeq" id="XP_040667781.1">
    <property type="nucleotide sequence ID" value="XM_040812371.1"/>
</dbReference>
<dbReference type="Pfam" id="PF00248">
    <property type="entry name" value="Aldo_ket_red"/>
    <property type="match status" value="1"/>
</dbReference>
<dbReference type="Gene3D" id="3.20.20.100">
    <property type="entry name" value="NADP-dependent oxidoreductase domain"/>
    <property type="match status" value="1"/>
</dbReference>
<dbReference type="EMBL" id="KV878129">
    <property type="protein sequence ID" value="OJJ02019.1"/>
    <property type="molecule type" value="Genomic_DNA"/>
</dbReference>
<evidence type="ECO:0000313" key="6">
    <source>
        <dbReference type="Proteomes" id="UP000184073"/>
    </source>
</evidence>
<sequence length="357" mass="39843">MATRTAMQRLDPKNMVYRFLGNTGLKVSALSFGSWVTVGGQCGYETARDCMQEAWDHGVNYFDTAEVYASGECERVFGQILRELQFKRSDMVISTKLFWGGSGPNDTGLSKKHLFEGMSASLERLGLPYVDIVMAHRPDRRTPMEEIVRSFTQIVNSGQALYWGTSEWNSHDIERAHHMAAVHSLIPPVCDQPQYNMLWRERVEGELRPVLENYRYGLTIWSPLDNGVLTGKYNDGIPAGSRFAATDAAASDKANMINFGKALSSPEGKAKLEKVRRLTEIATELGCTTAQLALAWCLLNKTVSTVITGASRPAQVTENMKALDVYKKIESTPGIVDRIEDILANRPAEPNLWGRWD</sequence>
<organism evidence="5 6">
    <name type="scientific">Aspergillus versicolor CBS 583.65</name>
    <dbReference type="NCBI Taxonomy" id="1036611"/>
    <lineage>
        <taxon>Eukaryota</taxon>
        <taxon>Fungi</taxon>
        <taxon>Dikarya</taxon>
        <taxon>Ascomycota</taxon>
        <taxon>Pezizomycotina</taxon>
        <taxon>Eurotiomycetes</taxon>
        <taxon>Eurotiomycetidae</taxon>
        <taxon>Eurotiales</taxon>
        <taxon>Aspergillaceae</taxon>
        <taxon>Aspergillus</taxon>
        <taxon>Aspergillus subgen. Nidulantes</taxon>
    </lineage>
</organism>
<dbReference type="VEuPathDB" id="FungiDB:ASPVEDRAFT_41539"/>
<evidence type="ECO:0000256" key="1">
    <source>
        <dbReference type="ARBA" id="ARBA00006515"/>
    </source>
</evidence>
<dbReference type="PANTHER" id="PTHR43150">
    <property type="entry name" value="HYPERKINETIC, ISOFORM M"/>
    <property type="match status" value="1"/>
</dbReference>